<dbReference type="Proteomes" id="UP000298111">
    <property type="component" value="Unassembled WGS sequence"/>
</dbReference>
<comment type="caution">
    <text evidence="1">The sequence shown here is derived from an EMBL/GenBank/DDBJ whole genome shotgun (WGS) entry which is preliminary data.</text>
</comment>
<reference evidence="1 2" key="1">
    <citation type="submission" date="2018-10" db="EMBL/GenBank/DDBJ databases">
        <title>Isolation of pseudouridimycin from Streptomyces albus DSM 40763.</title>
        <authorList>
            <person name="Rosenqvist P."/>
            <person name="Metsae-Ketelae M."/>
            <person name="Virta P."/>
        </authorList>
    </citation>
    <scope>NUCLEOTIDE SEQUENCE [LARGE SCALE GENOMIC DNA]</scope>
    <source>
        <strain evidence="1 2">DSM 40763</strain>
    </source>
</reference>
<dbReference type="AlphaFoldDB" id="A0A8H1QST2"/>
<proteinExistence type="predicted"/>
<name>A0A8H1QST2_9ACTN</name>
<accession>A0A8H1QST2</accession>
<organism evidence="1 2">
    <name type="scientific">Streptomyces albus</name>
    <dbReference type="NCBI Taxonomy" id="1888"/>
    <lineage>
        <taxon>Bacteria</taxon>
        <taxon>Bacillati</taxon>
        <taxon>Actinomycetota</taxon>
        <taxon>Actinomycetes</taxon>
        <taxon>Kitasatosporales</taxon>
        <taxon>Streptomycetaceae</taxon>
        <taxon>Streptomyces</taxon>
    </lineage>
</organism>
<protein>
    <submittedName>
        <fullName evidence="1">Uncharacterized protein</fullName>
    </submittedName>
</protein>
<sequence>MVTVDREVFLDAGLSATARLLYIVVLAAADHVVPAKQIPALVGLPDGEAVEPFLQELDKAGLVDLGEHLGQPLATTVSPQPRPGERRSHPCVPCEGCGECSCRYMTGRCKPCDDADRAEARLRQEVARWKAQREAGATYAKGSSGARLHRWDCPSLENPDKVMARLSEVRELSSYIGHPRLPELFTAEELRAKGCRTRRCAICGPDPL</sequence>
<dbReference type="EMBL" id="RCIY01000048">
    <property type="protein sequence ID" value="TGG84197.1"/>
    <property type="molecule type" value="Genomic_DNA"/>
</dbReference>
<evidence type="ECO:0000313" key="1">
    <source>
        <dbReference type="EMBL" id="TGG84197.1"/>
    </source>
</evidence>
<evidence type="ECO:0000313" key="2">
    <source>
        <dbReference type="Proteomes" id="UP000298111"/>
    </source>
</evidence>
<gene>
    <name evidence="1" type="ORF">D8771_13275</name>
</gene>